<dbReference type="InterPro" id="IPR023299">
    <property type="entry name" value="ATPase_P-typ_cyto_dom_N"/>
</dbReference>
<dbReference type="SUPFAM" id="SSF81660">
    <property type="entry name" value="Metal cation-transporting ATPase, ATP-binding domain N"/>
    <property type="match status" value="1"/>
</dbReference>
<dbReference type="Proteomes" id="UP000217209">
    <property type="component" value="Chromosome"/>
</dbReference>
<reference evidence="6 7" key="1">
    <citation type="submission" date="2016-12" db="EMBL/GenBank/DDBJ databases">
        <authorList>
            <person name="Song W.-J."/>
            <person name="Kurnit D.M."/>
        </authorList>
    </citation>
    <scope>NUCLEOTIDE SEQUENCE [LARGE SCALE GENOMIC DNA]</scope>
    <source>
        <strain evidence="6 7">DSM 30827</strain>
    </source>
</reference>
<dbReference type="Gene3D" id="3.40.50.1000">
    <property type="entry name" value="HAD superfamily/HAD-like"/>
    <property type="match status" value="1"/>
</dbReference>
<dbReference type="PANTHER" id="PTHR43520:SF8">
    <property type="entry name" value="P-TYPE CU(+) TRANSPORTER"/>
    <property type="match status" value="1"/>
</dbReference>
<evidence type="ECO:0000256" key="3">
    <source>
        <dbReference type="ARBA" id="ARBA00022967"/>
    </source>
</evidence>
<dbReference type="GO" id="GO:0005507">
    <property type="term" value="F:copper ion binding"/>
    <property type="evidence" value="ECO:0007669"/>
    <property type="project" value="TreeGrafter"/>
</dbReference>
<dbReference type="EC" id="3.6.3.54" evidence="6"/>
<dbReference type="GO" id="GO:0000166">
    <property type="term" value="F:nucleotide binding"/>
    <property type="evidence" value="ECO:0007669"/>
    <property type="project" value="InterPro"/>
</dbReference>
<dbReference type="Gene3D" id="2.70.150.10">
    <property type="entry name" value="Calcium-transporting ATPase, cytoplasmic transduction domain A"/>
    <property type="match status" value="1"/>
</dbReference>
<keyword evidence="4" id="KW-1133">Transmembrane helix</keyword>
<keyword evidence="4" id="KW-0472">Membrane</keyword>
<evidence type="ECO:0000256" key="4">
    <source>
        <dbReference type="SAM" id="Phobius"/>
    </source>
</evidence>
<dbReference type="RefSeq" id="WP_095659136.1">
    <property type="nucleotide sequence ID" value="NZ_CP019688.1"/>
</dbReference>
<keyword evidence="7" id="KW-1185">Reference proteome</keyword>
<sequence>MAEDHSKDLSRSIALARDAAKLAGVETDPEAVREAEGDRNRTNASYAFELEGVEDGPQLGTIEAALESVPGVTAQLVYSTSMAWITAPVDLDPQSLEELIASFGVKATMTDSTLRRRQLLANSPERHTLRQTNHGVSERVRKRRRLVAADLSAAREAGFLRRTEPKADQESDFDVLFTARDLVTPTRLIAAIVLSLPVIVLSYLPALQFDGWQWVAFALATPVVLWCAFPFHRAMAGGVRRGISALDGASSVAIIAAYLWSLIALLFTPAGDIGWTSSGGWLPTRRGDELEIFLDVSCGITAMLLIGRYFTKRVGENLVDAMRRLTPGPEEEYEVTRRGRGEDALLPASEINRGDDLVLTPGKVVPVDGEVIGGSATVHYLLVDGSSHPTLKVGDSIAAGTVIESGRVKVRAKRIGHATRWASVSRWVADASKRENEATAVSTHSAGMLIPAAYVLALLDFGMWVLLTGDYNAAFSTALAILAVVAPVALAISPALATRNGIEAAARNGILVRDGAVLRRAEEIDTVVFNRVGTLVEPEMTVETITAAQGEDVDLVLLIAAALLVDSNHPSARAIVAAAREAKDHGTPWRVEPEGAEVNQDGSCAGRVVARRVDTGDALDTLDVAGKVGVAGAVENEAADSGETEATRLDARLWRPTNLSQLSGRLALAATSGGTPIVVRYKGRDRGVITLHDPFKADAADAVYQLEKMGITTVMLSRDTYAVARRFADVLGITSVLAGITAQNKPAAVRQVHTRGANVAMVGSASVMDVVKVADVGIIYSDDEFFEAGHARPGAEVDAVIMRDDVSAVPQLLEHGRRVSRIIDSNMVLAGVYNGVAVVLAALAILPPMGATLLMLGSSLVIEYRSRRAGRFPQSGGFRP</sequence>
<dbReference type="Gene3D" id="3.40.1110.10">
    <property type="entry name" value="Calcium-transporting ATPase, cytoplasmic domain N"/>
    <property type="match status" value="1"/>
</dbReference>
<evidence type="ECO:0000256" key="1">
    <source>
        <dbReference type="ARBA" id="ARBA00004141"/>
    </source>
</evidence>
<organism evidence="6 7">
    <name type="scientific">Corynebacterium glaucum</name>
    <dbReference type="NCBI Taxonomy" id="187491"/>
    <lineage>
        <taxon>Bacteria</taxon>
        <taxon>Bacillati</taxon>
        <taxon>Actinomycetota</taxon>
        <taxon>Actinomycetes</taxon>
        <taxon>Mycobacteriales</taxon>
        <taxon>Corynebacteriaceae</taxon>
        <taxon>Corynebacterium</taxon>
    </lineage>
</organism>
<dbReference type="GO" id="GO:0055070">
    <property type="term" value="P:copper ion homeostasis"/>
    <property type="evidence" value="ECO:0007669"/>
    <property type="project" value="TreeGrafter"/>
</dbReference>
<protein>
    <submittedName>
        <fullName evidence="6">Copper-exporting P-type ATPase A</fullName>
        <ecNumber evidence="6">3.6.3.54</ecNumber>
    </submittedName>
</protein>
<evidence type="ECO:0000259" key="5">
    <source>
        <dbReference type="Pfam" id="PF00122"/>
    </source>
</evidence>
<feature type="transmembrane region" description="Helical" evidence="4">
    <location>
        <begin position="212"/>
        <end position="231"/>
    </location>
</feature>
<feature type="transmembrane region" description="Helical" evidence="4">
    <location>
        <begin position="290"/>
        <end position="310"/>
    </location>
</feature>
<keyword evidence="4" id="KW-0812">Transmembrane</keyword>
<dbReference type="KEGG" id="cgv:CGLAU_01370"/>
<accession>A0A1Q2HTT8</accession>
<dbReference type="PANTHER" id="PTHR43520">
    <property type="entry name" value="ATP7, ISOFORM B"/>
    <property type="match status" value="1"/>
</dbReference>
<feature type="transmembrane region" description="Helical" evidence="4">
    <location>
        <begin position="448"/>
        <end position="467"/>
    </location>
</feature>
<feature type="transmembrane region" description="Helical" evidence="4">
    <location>
        <begin position="188"/>
        <end position="206"/>
    </location>
</feature>
<proteinExistence type="predicted"/>
<feature type="transmembrane region" description="Helical" evidence="4">
    <location>
        <begin position="252"/>
        <end position="270"/>
    </location>
</feature>
<dbReference type="GO" id="GO:0043682">
    <property type="term" value="F:P-type divalent copper transporter activity"/>
    <property type="evidence" value="ECO:0007669"/>
    <property type="project" value="TreeGrafter"/>
</dbReference>
<evidence type="ECO:0000313" key="7">
    <source>
        <dbReference type="Proteomes" id="UP000217209"/>
    </source>
</evidence>
<keyword evidence="6" id="KW-0378">Hydrolase</keyword>
<dbReference type="EMBL" id="CP019688">
    <property type="protein sequence ID" value="AQQ14265.1"/>
    <property type="molecule type" value="Genomic_DNA"/>
</dbReference>
<feature type="domain" description="P-type ATPase A" evidence="5">
    <location>
        <begin position="337"/>
        <end position="426"/>
    </location>
</feature>
<evidence type="ECO:0000256" key="2">
    <source>
        <dbReference type="ARBA" id="ARBA00022723"/>
    </source>
</evidence>
<dbReference type="GO" id="GO:0016787">
    <property type="term" value="F:hydrolase activity"/>
    <property type="evidence" value="ECO:0007669"/>
    <property type="project" value="UniProtKB-KW"/>
</dbReference>
<keyword evidence="2" id="KW-0479">Metal-binding</keyword>
<dbReference type="SUPFAM" id="SSF56784">
    <property type="entry name" value="HAD-like"/>
    <property type="match status" value="1"/>
</dbReference>
<dbReference type="InterPro" id="IPR008250">
    <property type="entry name" value="ATPase_P-typ_transduc_dom_A_sf"/>
</dbReference>
<dbReference type="Pfam" id="PF00702">
    <property type="entry name" value="Hydrolase"/>
    <property type="match status" value="1"/>
</dbReference>
<dbReference type="GO" id="GO:0016020">
    <property type="term" value="C:membrane"/>
    <property type="evidence" value="ECO:0007669"/>
    <property type="project" value="TreeGrafter"/>
</dbReference>
<comment type="subcellular location">
    <subcellularLocation>
        <location evidence="1">Membrane</location>
        <topology evidence="1">Multi-pass membrane protein</topology>
    </subcellularLocation>
</comment>
<dbReference type="InterPro" id="IPR059000">
    <property type="entry name" value="ATPase_P-type_domA"/>
</dbReference>
<evidence type="ECO:0000313" key="6">
    <source>
        <dbReference type="EMBL" id="AQQ14265.1"/>
    </source>
</evidence>
<dbReference type="AlphaFoldDB" id="A0A1Q2HTT8"/>
<dbReference type="InterPro" id="IPR023214">
    <property type="entry name" value="HAD_sf"/>
</dbReference>
<dbReference type="Pfam" id="PF00122">
    <property type="entry name" value="E1-E2_ATPase"/>
    <property type="match status" value="1"/>
</dbReference>
<feature type="transmembrane region" description="Helical" evidence="4">
    <location>
        <begin position="473"/>
        <end position="497"/>
    </location>
</feature>
<dbReference type="OrthoDB" id="4423159at2"/>
<keyword evidence="3" id="KW-1278">Translocase</keyword>
<dbReference type="InterPro" id="IPR036412">
    <property type="entry name" value="HAD-like_sf"/>
</dbReference>
<gene>
    <name evidence="6" type="primary">copA1</name>
    <name evidence="6" type="ORF">CGLAU_01370</name>
</gene>
<dbReference type="SUPFAM" id="SSF81653">
    <property type="entry name" value="Calcium ATPase, transduction domain A"/>
    <property type="match status" value="1"/>
</dbReference>
<feature type="transmembrane region" description="Helical" evidence="4">
    <location>
        <begin position="827"/>
        <end position="846"/>
    </location>
</feature>
<name>A0A1Q2HTT8_9CORY</name>